<dbReference type="SUPFAM" id="SSF52833">
    <property type="entry name" value="Thioredoxin-like"/>
    <property type="match status" value="1"/>
</dbReference>
<evidence type="ECO:0000256" key="1">
    <source>
        <dbReference type="ARBA" id="ARBA00022729"/>
    </source>
</evidence>
<proteinExistence type="predicted"/>
<accession>A0A9X4END1</accession>
<name>A0A9X4END1_9FLAO</name>
<sequence>MNKITIIIFFLIGLSTTYAQDWQTDFSKAKEIASQENKPIILVFQGSDWCIPCMKLNKEVWNTNTFKEYAKEHYVMLQADFPRKKKNKLSKEQQNTNAKLFETYNKKGFFPLVVVLDKDGKVLGETGYKKTTPVSYIDELNAFIK</sequence>
<dbReference type="PANTHER" id="PTHR15337:SF11">
    <property type="entry name" value="THIOREDOXIN DOMAIN-CONTAINING PROTEIN"/>
    <property type="match status" value="1"/>
</dbReference>
<protein>
    <submittedName>
        <fullName evidence="4">Thioredoxin family protein</fullName>
    </submittedName>
</protein>
<dbReference type="PANTHER" id="PTHR15337">
    <property type="entry name" value="ANTERIOR GRADIENT PROTEIN-RELATED"/>
    <property type="match status" value="1"/>
</dbReference>
<dbReference type="InterPro" id="IPR051099">
    <property type="entry name" value="AGR/TXD"/>
</dbReference>
<dbReference type="RefSeq" id="WP_274640375.1">
    <property type="nucleotide sequence ID" value="NZ_JAIWJY010000006.1"/>
</dbReference>
<dbReference type="PROSITE" id="PS51352">
    <property type="entry name" value="THIOREDOXIN_2"/>
    <property type="match status" value="1"/>
</dbReference>
<dbReference type="AlphaFoldDB" id="A0A9X4END1"/>
<feature type="domain" description="Thioredoxin" evidence="3">
    <location>
        <begin position="1"/>
        <end position="145"/>
    </location>
</feature>
<dbReference type="Proteomes" id="UP001149303">
    <property type="component" value="Unassembled WGS sequence"/>
</dbReference>
<organism evidence="4 5">
    <name type="scientific">Tenacibaculum larymnensis</name>
    <dbReference type="NCBI Taxonomy" id="2878201"/>
    <lineage>
        <taxon>Bacteria</taxon>
        <taxon>Pseudomonadati</taxon>
        <taxon>Bacteroidota</taxon>
        <taxon>Flavobacteriia</taxon>
        <taxon>Flavobacteriales</taxon>
        <taxon>Flavobacteriaceae</taxon>
        <taxon>Tenacibaculum</taxon>
    </lineage>
</organism>
<evidence type="ECO:0000256" key="2">
    <source>
        <dbReference type="SAM" id="SignalP"/>
    </source>
</evidence>
<keyword evidence="1 2" id="KW-0732">Signal</keyword>
<feature type="signal peptide" evidence="2">
    <location>
        <begin position="1"/>
        <end position="19"/>
    </location>
</feature>
<evidence type="ECO:0000313" key="4">
    <source>
        <dbReference type="EMBL" id="MDE1207274.1"/>
    </source>
</evidence>
<evidence type="ECO:0000313" key="5">
    <source>
        <dbReference type="Proteomes" id="UP001149303"/>
    </source>
</evidence>
<dbReference type="Gene3D" id="3.40.30.10">
    <property type="entry name" value="Glutaredoxin"/>
    <property type="match status" value="1"/>
</dbReference>
<dbReference type="InterPro" id="IPR013766">
    <property type="entry name" value="Thioredoxin_domain"/>
</dbReference>
<evidence type="ECO:0000259" key="3">
    <source>
        <dbReference type="PROSITE" id="PS51352"/>
    </source>
</evidence>
<feature type="chain" id="PRO_5040937564" evidence="2">
    <location>
        <begin position="20"/>
        <end position="145"/>
    </location>
</feature>
<dbReference type="Pfam" id="PF13899">
    <property type="entry name" value="Thioredoxin_7"/>
    <property type="match status" value="1"/>
</dbReference>
<dbReference type="InterPro" id="IPR036249">
    <property type="entry name" value="Thioredoxin-like_sf"/>
</dbReference>
<keyword evidence="5" id="KW-1185">Reference proteome</keyword>
<gene>
    <name evidence="4" type="ORF">LCI24_10790</name>
</gene>
<comment type="caution">
    <text evidence="4">The sequence shown here is derived from an EMBL/GenBank/DDBJ whole genome shotgun (WGS) entry which is preliminary data.</text>
</comment>
<dbReference type="EMBL" id="JAIWJY010000006">
    <property type="protein sequence ID" value="MDE1207274.1"/>
    <property type="molecule type" value="Genomic_DNA"/>
</dbReference>
<reference evidence="4" key="1">
    <citation type="submission" date="2021-09" db="EMBL/GenBank/DDBJ databases">
        <authorList>
            <person name="Smyrli M."/>
        </authorList>
    </citation>
    <scope>NUCLEOTIDE SEQUENCE</scope>
    <source>
        <strain evidence="4">LAR25</strain>
    </source>
</reference>